<evidence type="ECO:0000256" key="6">
    <source>
        <dbReference type="ARBA" id="ARBA00060761"/>
    </source>
</evidence>
<dbReference type="FunFam" id="2.20.25.80:FF:000007">
    <property type="entry name" value="WRKY transcription factor 22"/>
    <property type="match status" value="1"/>
</dbReference>
<name>A0AAV2FKM2_9ROSI</name>
<sequence length="372" mass="40003">MADDWDLLAVVRGCSAASSSAIPTCCNTTTSSSSNSASSSFQLDFHSQSPSPSSSFTPYGLEQVSRFFSSSPSSVAAASPVDLARRDLIGDKLHELYKPFFPRSHHSLSLPPPPPPPTTNASASLISPPFPADQTNPAPPPFLLRNQPPLKRPLPSSASAPSSSRSKRRKNQVKKVCQVPAEALSADVWAWRKYGQKPIKGSPYPRGYYRCSTSKACMARKQVERNRSDPGMFIVTYTAEHSHPAPSHRNSLAGTTRHKTSPTDESEPSEKPCSDVKPTSSSPMTPAEDDDQQQLLLQGTATAESKEVDLEMIEDEEDNDESGNCGGFSPDAPDDDFFVGLEELTSLAAGDCFSVPFPTGFGFPRLATAGSF</sequence>
<dbReference type="InterPro" id="IPR003657">
    <property type="entry name" value="WRKY_dom"/>
</dbReference>
<dbReference type="GO" id="GO:0003700">
    <property type="term" value="F:DNA-binding transcription factor activity"/>
    <property type="evidence" value="ECO:0007669"/>
    <property type="project" value="InterPro"/>
</dbReference>
<evidence type="ECO:0000259" key="8">
    <source>
        <dbReference type="PROSITE" id="PS50811"/>
    </source>
</evidence>
<accession>A0AAV2FKM2</accession>
<dbReference type="SMART" id="SM00774">
    <property type="entry name" value="WRKY"/>
    <property type="match status" value="1"/>
</dbReference>
<keyword evidence="4" id="KW-0804">Transcription</keyword>
<dbReference type="PROSITE" id="PS50811">
    <property type="entry name" value="WRKY"/>
    <property type="match status" value="1"/>
</dbReference>
<keyword evidence="5" id="KW-0539">Nucleus</keyword>
<evidence type="ECO:0000313" key="9">
    <source>
        <dbReference type="EMBL" id="CAL1398851.1"/>
    </source>
</evidence>
<evidence type="ECO:0000256" key="4">
    <source>
        <dbReference type="ARBA" id="ARBA00023163"/>
    </source>
</evidence>
<feature type="region of interest" description="Disordered" evidence="7">
    <location>
        <begin position="238"/>
        <end position="290"/>
    </location>
</feature>
<gene>
    <name evidence="9" type="ORF">LTRI10_LOCUS39063</name>
</gene>
<dbReference type="EMBL" id="OZ034820">
    <property type="protein sequence ID" value="CAL1398851.1"/>
    <property type="molecule type" value="Genomic_DNA"/>
</dbReference>
<keyword evidence="3" id="KW-0238">DNA-binding</keyword>
<feature type="compositionally biased region" description="Low complexity" evidence="7">
    <location>
        <begin position="153"/>
        <end position="164"/>
    </location>
</feature>
<evidence type="ECO:0000256" key="5">
    <source>
        <dbReference type="ARBA" id="ARBA00023242"/>
    </source>
</evidence>
<dbReference type="GO" id="GO:0000976">
    <property type="term" value="F:transcription cis-regulatory region binding"/>
    <property type="evidence" value="ECO:0007669"/>
    <property type="project" value="TreeGrafter"/>
</dbReference>
<dbReference type="Gene3D" id="2.20.25.80">
    <property type="entry name" value="WRKY domain"/>
    <property type="match status" value="1"/>
</dbReference>
<dbReference type="PANTHER" id="PTHR32096">
    <property type="entry name" value="WRKY TRANSCRIPTION FACTOR 30-RELATED-RELATED"/>
    <property type="match status" value="1"/>
</dbReference>
<dbReference type="Pfam" id="PF03106">
    <property type="entry name" value="WRKY"/>
    <property type="match status" value="1"/>
</dbReference>
<dbReference type="PANTHER" id="PTHR32096:SF61">
    <property type="entry name" value="WRKY TRANSCRIPTION FACTOR 22"/>
    <property type="match status" value="1"/>
</dbReference>
<dbReference type="AlphaFoldDB" id="A0AAV2FKM2"/>
<dbReference type="InterPro" id="IPR044810">
    <property type="entry name" value="WRKY_plant"/>
</dbReference>
<feature type="region of interest" description="Disordered" evidence="7">
    <location>
        <begin position="31"/>
        <end position="56"/>
    </location>
</feature>
<evidence type="ECO:0000256" key="3">
    <source>
        <dbReference type="ARBA" id="ARBA00023125"/>
    </source>
</evidence>
<feature type="compositionally biased region" description="Low complexity" evidence="7">
    <location>
        <begin position="31"/>
        <end position="40"/>
    </location>
</feature>
<proteinExistence type="inferred from homology"/>
<reference evidence="9 10" key="1">
    <citation type="submission" date="2024-04" db="EMBL/GenBank/DDBJ databases">
        <authorList>
            <person name="Fracassetti M."/>
        </authorList>
    </citation>
    <scope>NUCLEOTIDE SEQUENCE [LARGE SCALE GENOMIC DNA]</scope>
</reference>
<organism evidence="9 10">
    <name type="scientific">Linum trigynum</name>
    <dbReference type="NCBI Taxonomy" id="586398"/>
    <lineage>
        <taxon>Eukaryota</taxon>
        <taxon>Viridiplantae</taxon>
        <taxon>Streptophyta</taxon>
        <taxon>Embryophyta</taxon>
        <taxon>Tracheophyta</taxon>
        <taxon>Spermatophyta</taxon>
        <taxon>Magnoliopsida</taxon>
        <taxon>eudicotyledons</taxon>
        <taxon>Gunneridae</taxon>
        <taxon>Pentapetalae</taxon>
        <taxon>rosids</taxon>
        <taxon>fabids</taxon>
        <taxon>Malpighiales</taxon>
        <taxon>Linaceae</taxon>
        <taxon>Linum</taxon>
    </lineage>
</organism>
<dbReference type="GO" id="GO:0005634">
    <property type="term" value="C:nucleus"/>
    <property type="evidence" value="ECO:0007669"/>
    <property type="project" value="UniProtKB-SubCell"/>
</dbReference>
<comment type="similarity">
    <text evidence="6">Belongs to the WRKY group II-e family.</text>
</comment>
<feature type="region of interest" description="Disordered" evidence="7">
    <location>
        <begin position="107"/>
        <end position="176"/>
    </location>
</feature>
<comment type="subcellular location">
    <subcellularLocation>
        <location evidence="1">Nucleus</location>
    </subcellularLocation>
</comment>
<keyword evidence="10" id="KW-1185">Reference proteome</keyword>
<evidence type="ECO:0000313" key="10">
    <source>
        <dbReference type="Proteomes" id="UP001497516"/>
    </source>
</evidence>
<dbReference type="Proteomes" id="UP001497516">
    <property type="component" value="Chromosome 7"/>
</dbReference>
<evidence type="ECO:0000256" key="2">
    <source>
        <dbReference type="ARBA" id="ARBA00023015"/>
    </source>
</evidence>
<protein>
    <recommendedName>
        <fullName evidence="8">WRKY domain-containing protein</fullName>
    </recommendedName>
</protein>
<keyword evidence="2" id="KW-0805">Transcription regulation</keyword>
<feature type="region of interest" description="Disordered" evidence="7">
    <location>
        <begin position="314"/>
        <end position="335"/>
    </location>
</feature>
<evidence type="ECO:0000256" key="7">
    <source>
        <dbReference type="SAM" id="MobiDB-lite"/>
    </source>
</evidence>
<feature type="domain" description="WRKY" evidence="8">
    <location>
        <begin position="180"/>
        <end position="246"/>
    </location>
</feature>
<dbReference type="InterPro" id="IPR036576">
    <property type="entry name" value="WRKY_dom_sf"/>
</dbReference>
<evidence type="ECO:0000256" key="1">
    <source>
        <dbReference type="ARBA" id="ARBA00004123"/>
    </source>
</evidence>
<dbReference type="SUPFAM" id="SSF118290">
    <property type="entry name" value="WRKY DNA-binding domain"/>
    <property type="match status" value="1"/>
</dbReference>